<protein>
    <recommendedName>
        <fullName evidence="4">Glutamine amidotransferase type-2 domain-containing protein</fullName>
    </recommendedName>
</protein>
<evidence type="ECO:0000313" key="5">
    <source>
        <dbReference type="EMBL" id="GHP10299.1"/>
    </source>
</evidence>
<dbReference type="GO" id="GO:0016740">
    <property type="term" value="F:transferase activity"/>
    <property type="evidence" value="ECO:0007669"/>
    <property type="project" value="UniProtKB-KW"/>
</dbReference>
<comment type="caution">
    <text evidence="5">The sequence shown here is derived from an EMBL/GenBank/DDBJ whole genome shotgun (WGS) entry which is preliminary data.</text>
</comment>
<evidence type="ECO:0000256" key="3">
    <source>
        <dbReference type="SAM" id="MobiDB-lite"/>
    </source>
</evidence>
<evidence type="ECO:0000313" key="6">
    <source>
        <dbReference type="Proteomes" id="UP000660262"/>
    </source>
</evidence>
<dbReference type="Proteomes" id="UP000660262">
    <property type="component" value="Unassembled WGS sequence"/>
</dbReference>
<feature type="compositionally biased region" description="Basic residues" evidence="3">
    <location>
        <begin position="34"/>
        <end position="47"/>
    </location>
</feature>
<dbReference type="OrthoDB" id="191723at2759"/>
<keyword evidence="2" id="KW-0315">Glutamine amidotransferase</keyword>
<proteinExistence type="predicted"/>
<dbReference type="InterPro" id="IPR029055">
    <property type="entry name" value="Ntn_hydrolases_N"/>
</dbReference>
<keyword evidence="1" id="KW-0808">Transferase</keyword>
<evidence type="ECO:0000256" key="1">
    <source>
        <dbReference type="ARBA" id="ARBA00022679"/>
    </source>
</evidence>
<accession>A0A830HZN9</accession>
<sequence>MSLYQAHRPFPFPSTSMFGLGGARGRHNGGGGARGRRGLGLGRRRSPRHREVSRACGIVGVVLQPGSGGCSKDIYEALLMLQHRGQDASGMVTYDGTHFTEIKDKGLVSDVFGEKEMQKMASAGRIGIGHVRYPTAGGVLRRGQRLTNS</sequence>
<dbReference type="EMBL" id="BNJQ01000028">
    <property type="protein sequence ID" value="GHP10299.1"/>
    <property type="molecule type" value="Genomic_DNA"/>
</dbReference>
<dbReference type="PANTHER" id="PTHR11907">
    <property type="entry name" value="AMIDOPHOSPHORIBOSYLTRANSFERASE"/>
    <property type="match status" value="1"/>
</dbReference>
<reference evidence="5" key="1">
    <citation type="submission" date="2020-10" db="EMBL/GenBank/DDBJ databases">
        <title>Unveiling of a novel bifunctional photoreceptor, Dualchrome1, isolated from a cosmopolitan green alga.</title>
        <authorList>
            <person name="Suzuki S."/>
            <person name="Kawachi M."/>
        </authorList>
    </citation>
    <scope>NUCLEOTIDE SEQUENCE</scope>
    <source>
        <strain evidence="5">NIES 2893</strain>
    </source>
</reference>
<gene>
    <name evidence="5" type="ORF">PPROV_000903000</name>
</gene>
<name>A0A830HZN9_9CHLO</name>
<dbReference type="Gene3D" id="3.60.20.10">
    <property type="entry name" value="Glutamine Phosphoribosylpyrophosphate, subunit 1, domain 1"/>
    <property type="match status" value="1"/>
</dbReference>
<dbReference type="PROSITE" id="PS51278">
    <property type="entry name" value="GATASE_TYPE_2"/>
    <property type="match status" value="1"/>
</dbReference>
<dbReference type="AlphaFoldDB" id="A0A830HZN9"/>
<keyword evidence="6" id="KW-1185">Reference proteome</keyword>
<feature type="compositionally biased region" description="Gly residues" evidence="3">
    <location>
        <begin position="19"/>
        <end position="33"/>
    </location>
</feature>
<evidence type="ECO:0000256" key="2">
    <source>
        <dbReference type="ARBA" id="ARBA00022962"/>
    </source>
</evidence>
<dbReference type="InterPro" id="IPR017932">
    <property type="entry name" value="GATase_2_dom"/>
</dbReference>
<evidence type="ECO:0000259" key="4">
    <source>
        <dbReference type="PROSITE" id="PS51278"/>
    </source>
</evidence>
<dbReference type="SUPFAM" id="SSF56235">
    <property type="entry name" value="N-terminal nucleophile aminohydrolases (Ntn hydrolases)"/>
    <property type="match status" value="1"/>
</dbReference>
<feature type="domain" description="Glutamine amidotransferase type-2" evidence="4">
    <location>
        <begin position="56"/>
        <end position="149"/>
    </location>
</feature>
<organism evidence="5 6">
    <name type="scientific">Pycnococcus provasolii</name>
    <dbReference type="NCBI Taxonomy" id="41880"/>
    <lineage>
        <taxon>Eukaryota</taxon>
        <taxon>Viridiplantae</taxon>
        <taxon>Chlorophyta</taxon>
        <taxon>Pseudoscourfieldiophyceae</taxon>
        <taxon>Pseudoscourfieldiales</taxon>
        <taxon>Pycnococcaceae</taxon>
        <taxon>Pycnococcus</taxon>
    </lineage>
</organism>
<feature type="region of interest" description="Disordered" evidence="3">
    <location>
        <begin position="15"/>
        <end position="47"/>
    </location>
</feature>